<evidence type="ECO:0000313" key="3">
    <source>
        <dbReference type="Proteomes" id="UP000737018"/>
    </source>
</evidence>
<organism evidence="2 3">
    <name type="scientific">Castanea mollissima</name>
    <name type="common">Chinese chestnut</name>
    <dbReference type="NCBI Taxonomy" id="60419"/>
    <lineage>
        <taxon>Eukaryota</taxon>
        <taxon>Viridiplantae</taxon>
        <taxon>Streptophyta</taxon>
        <taxon>Embryophyta</taxon>
        <taxon>Tracheophyta</taxon>
        <taxon>Spermatophyta</taxon>
        <taxon>Magnoliopsida</taxon>
        <taxon>eudicotyledons</taxon>
        <taxon>Gunneridae</taxon>
        <taxon>Pentapetalae</taxon>
        <taxon>rosids</taxon>
        <taxon>fabids</taxon>
        <taxon>Fagales</taxon>
        <taxon>Fagaceae</taxon>
        <taxon>Castanea</taxon>
    </lineage>
</organism>
<protein>
    <submittedName>
        <fullName evidence="2">Uncharacterized protein</fullName>
    </submittedName>
</protein>
<dbReference type="Proteomes" id="UP000737018">
    <property type="component" value="Unassembled WGS sequence"/>
</dbReference>
<keyword evidence="3" id="KW-1185">Reference proteome</keyword>
<comment type="caution">
    <text evidence="2">The sequence shown here is derived from an EMBL/GenBank/DDBJ whole genome shotgun (WGS) entry which is preliminary data.</text>
</comment>
<dbReference type="EMBL" id="JRKL02002322">
    <property type="protein sequence ID" value="KAF3959482.1"/>
    <property type="molecule type" value="Genomic_DNA"/>
</dbReference>
<evidence type="ECO:0000256" key="1">
    <source>
        <dbReference type="SAM" id="MobiDB-lite"/>
    </source>
</evidence>
<name>A0A8J4QVV8_9ROSI</name>
<proteinExistence type="predicted"/>
<accession>A0A8J4QVV8</accession>
<dbReference type="AlphaFoldDB" id="A0A8J4QVV8"/>
<reference evidence="2" key="1">
    <citation type="submission" date="2020-03" db="EMBL/GenBank/DDBJ databases">
        <title>Castanea mollissima Vanexum genome sequencing.</title>
        <authorList>
            <person name="Staton M."/>
        </authorList>
    </citation>
    <scope>NUCLEOTIDE SEQUENCE</scope>
    <source>
        <tissue evidence="2">Leaf</tissue>
    </source>
</reference>
<feature type="region of interest" description="Disordered" evidence="1">
    <location>
        <begin position="1"/>
        <end position="25"/>
    </location>
</feature>
<gene>
    <name evidence="2" type="ORF">CMV_015703</name>
</gene>
<evidence type="ECO:0000313" key="2">
    <source>
        <dbReference type="EMBL" id="KAF3959482.1"/>
    </source>
</evidence>
<sequence length="69" mass="7777">MLSTAGRRSVDTATSRVATEAKEEDQVEDLEEEVLSIVVGHLMFLNHGSIKEFASRVEIRHVAFNSIYR</sequence>